<evidence type="ECO:0000313" key="2">
    <source>
        <dbReference type="EMBL" id="KAF5749748.1"/>
    </source>
</evidence>
<comment type="caution">
    <text evidence="2">The sequence shown here is derived from an EMBL/GenBank/DDBJ whole genome shotgun (WGS) entry which is preliminary data.</text>
</comment>
<accession>A0A7J7DTP5</accession>
<name>A0A7J7DTP5_TRIWF</name>
<feature type="compositionally biased region" description="Low complexity" evidence="1">
    <location>
        <begin position="145"/>
        <end position="156"/>
    </location>
</feature>
<dbReference type="AlphaFoldDB" id="A0A7J7DTP5"/>
<evidence type="ECO:0000256" key="1">
    <source>
        <dbReference type="SAM" id="MobiDB-lite"/>
    </source>
</evidence>
<protein>
    <submittedName>
        <fullName evidence="2">Uncharacterized protein</fullName>
    </submittedName>
</protein>
<dbReference type="Proteomes" id="UP000593562">
    <property type="component" value="Unassembled WGS sequence"/>
</dbReference>
<gene>
    <name evidence="2" type="ORF">HS088_TW03G00073</name>
</gene>
<organism evidence="2 3">
    <name type="scientific">Tripterygium wilfordii</name>
    <name type="common">Thunder God vine</name>
    <dbReference type="NCBI Taxonomy" id="458696"/>
    <lineage>
        <taxon>Eukaryota</taxon>
        <taxon>Viridiplantae</taxon>
        <taxon>Streptophyta</taxon>
        <taxon>Embryophyta</taxon>
        <taxon>Tracheophyta</taxon>
        <taxon>Spermatophyta</taxon>
        <taxon>Magnoliopsida</taxon>
        <taxon>eudicotyledons</taxon>
        <taxon>Gunneridae</taxon>
        <taxon>Pentapetalae</taxon>
        <taxon>rosids</taxon>
        <taxon>fabids</taxon>
        <taxon>Celastrales</taxon>
        <taxon>Celastraceae</taxon>
        <taxon>Tripterygium</taxon>
    </lineage>
</organism>
<dbReference type="EMBL" id="JAAARO010000003">
    <property type="protein sequence ID" value="KAF5749748.1"/>
    <property type="molecule type" value="Genomic_DNA"/>
</dbReference>
<feature type="region of interest" description="Disordered" evidence="1">
    <location>
        <begin position="139"/>
        <end position="170"/>
    </location>
</feature>
<dbReference type="InParanoid" id="A0A7J7DTP5"/>
<keyword evidence="3" id="KW-1185">Reference proteome</keyword>
<evidence type="ECO:0000313" key="3">
    <source>
        <dbReference type="Proteomes" id="UP000593562"/>
    </source>
</evidence>
<reference evidence="2 3" key="1">
    <citation type="journal article" date="2020" name="Nat. Commun.">
        <title>Genome of Tripterygium wilfordii and identification of cytochrome P450 involved in triptolide biosynthesis.</title>
        <authorList>
            <person name="Tu L."/>
            <person name="Su P."/>
            <person name="Zhang Z."/>
            <person name="Gao L."/>
            <person name="Wang J."/>
            <person name="Hu T."/>
            <person name="Zhou J."/>
            <person name="Zhang Y."/>
            <person name="Zhao Y."/>
            <person name="Liu Y."/>
            <person name="Song Y."/>
            <person name="Tong Y."/>
            <person name="Lu Y."/>
            <person name="Yang J."/>
            <person name="Xu C."/>
            <person name="Jia M."/>
            <person name="Peters R.J."/>
            <person name="Huang L."/>
            <person name="Gao W."/>
        </authorList>
    </citation>
    <scope>NUCLEOTIDE SEQUENCE [LARGE SCALE GENOMIC DNA]</scope>
    <source>
        <strain evidence="3">cv. XIE 37</strain>
        <tissue evidence="2">Leaf</tissue>
    </source>
</reference>
<feature type="region of interest" description="Disordered" evidence="1">
    <location>
        <begin position="25"/>
        <end position="46"/>
    </location>
</feature>
<proteinExistence type="predicted"/>
<sequence>MFIIFYALNWVGDLVNSQQDLLVKPSGESQNGVYNPPKPWPGSRIETNENDQVREQGLKRGNHMFTFMSKEELKIRNELQKDIERDLEEEIKDEIYHMALKLHRLYAGRIASKNQQGRLSHLSISIRLDGGTKIEIKETKKQAVNSNPRSSKSNNPQTMPVNAKKFDWEKSLRSGKYNPVIINKRSERSSRVKTPRQ</sequence>